<feature type="compositionally biased region" description="Low complexity" evidence="1">
    <location>
        <begin position="295"/>
        <end position="313"/>
    </location>
</feature>
<feature type="compositionally biased region" description="Basic and acidic residues" evidence="1">
    <location>
        <begin position="124"/>
        <end position="141"/>
    </location>
</feature>
<dbReference type="OrthoDB" id="2537141at2759"/>
<evidence type="ECO:0000313" key="3">
    <source>
        <dbReference type="Proteomes" id="UP000559256"/>
    </source>
</evidence>
<gene>
    <name evidence="2" type="ORF">D9758_001124</name>
</gene>
<dbReference type="Proteomes" id="UP000559256">
    <property type="component" value="Unassembled WGS sequence"/>
</dbReference>
<feature type="compositionally biased region" description="Polar residues" evidence="1">
    <location>
        <begin position="263"/>
        <end position="274"/>
    </location>
</feature>
<proteinExistence type="predicted"/>
<sequence>MTPQLEILGKRHDSEEYMTSTLKIAALPKVDKAQFISTFIQSQQSHAKAYAEEGLSAFKDNVPDKKENQFGFTATPLLKPRNPRAQVQKHTNSQIPIKLQSPEVPKCEASRAAASSKTAKKRPPKEASDNEEHAARLADRRERKRAKRTAVKPPPAPEPSITSEDPSKKRRPKTRRKDKMDVKSIPALALMHGFSATNVGRKRLTAPPPVVGVFNKGKASNKARVTSKKGGSKNAVQRFSEENFLNHAKKVQSKFSAALAHTVSDSDSESITENVRQKHKVKSNKKTPKAPPDNDSSTLESQDSSSSSSIQDQPQATRTAKSEVWDIERDSFIFPSNVSSAKDLPSGKETKGESVVFDTRGIFWSKDFAQLSERPAADVEAGRLSPAPSDLRRYLRSSSSLAPSQSASQIGLSRRKPTGASTFLASKYFPDKPDDVAPKRGQQISPLGVAEDPRASNVTSSPHKDQPLSYIHQIIAEKRCNAKAPMPTQLDDNAHGLPPIISMPPLFYQPEVDQVHSNSHSQVISAPPYGSFEHHAYLGPDSAFSTQQEFPNTGIEHVYPHEQPYEDQCIVTEHSSFPETIPVSDAEWPSYDARWYDQVGVADRLPPPLVEPFALSDICTDVAHQPGGKWDDEPCSDGPYWDGGSMEDYYHADVPLDIEGFPSHSEMIYSHEGEYLEYGPEYYSDQDKEEEIYEEFLEGEEDLHFGQLDHTSELAASMNDICIEGSEDQDFEMVGEQDFLQGRELLLLSCGDSTRAVGRPRQVGSISFAEADVAKSLRGHWLPQRL</sequence>
<feature type="compositionally biased region" description="Low complexity" evidence="1">
    <location>
        <begin position="396"/>
        <end position="409"/>
    </location>
</feature>
<feature type="region of interest" description="Disordered" evidence="1">
    <location>
        <begin position="395"/>
        <end position="465"/>
    </location>
</feature>
<feature type="region of interest" description="Disordered" evidence="1">
    <location>
        <begin position="200"/>
        <end position="234"/>
    </location>
</feature>
<evidence type="ECO:0000313" key="2">
    <source>
        <dbReference type="EMBL" id="KAF5370052.1"/>
    </source>
</evidence>
<organism evidence="2 3">
    <name type="scientific">Tetrapyrgos nigripes</name>
    <dbReference type="NCBI Taxonomy" id="182062"/>
    <lineage>
        <taxon>Eukaryota</taxon>
        <taxon>Fungi</taxon>
        <taxon>Dikarya</taxon>
        <taxon>Basidiomycota</taxon>
        <taxon>Agaricomycotina</taxon>
        <taxon>Agaricomycetes</taxon>
        <taxon>Agaricomycetidae</taxon>
        <taxon>Agaricales</taxon>
        <taxon>Marasmiineae</taxon>
        <taxon>Marasmiaceae</taxon>
        <taxon>Tetrapyrgos</taxon>
    </lineage>
</organism>
<feature type="compositionally biased region" description="Basic residues" evidence="1">
    <location>
        <begin position="219"/>
        <end position="231"/>
    </location>
</feature>
<protein>
    <submittedName>
        <fullName evidence="2">Uncharacterized protein</fullName>
    </submittedName>
</protein>
<comment type="caution">
    <text evidence="2">The sequence shown here is derived from an EMBL/GenBank/DDBJ whole genome shotgun (WGS) entry which is preliminary data.</text>
</comment>
<feature type="region of interest" description="Disordered" evidence="1">
    <location>
        <begin position="261"/>
        <end position="322"/>
    </location>
</feature>
<feature type="compositionally biased region" description="Basic residues" evidence="1">
    <location>
        <begin position="277"/>
        <end position="288"/>
    </location>
</feature>
<name>A0A8H5GS97_9AGAR</name>
<reference evidence="2 3" key="1">
    <citation type="journal article" date="2020" name="ISME J.">
        <title>Uncovering the hidden diversity of litter-decomposition mechanisms in mushroom-forming fungi.</title>
        <authorList>
            <person name="Floudas D."/>
            <person name="Bentzer J."/>
            <person name="Ahren D."/>
            <person name="Johansson T."/>
            <person name="Persson P."/>
            <person name="Tunlid A."/>
        </authorList>
    </citation>
    <scope>NUCLEOTIDE SEQUENCE [LARGE SCALE GENOMIC DNA]</scope>
    <source>
        <strain evidence="2 3">CBS 291.85</strain>
    </source>
</reference>
<accession>A0A8H5GS97</accession>
<evidence type="ECO:0000256" key="1">
    <source>
        <dbReference type="SAM" id="MobiDB-lite"/>
    </source>
</evidence>
<dbReference type="AlphaFoldDB" id="A0A8H5GS97"/>
<feature type="compositionally biased region" description="Basic and acidic residues" evidence="1">
    <location>
        <begin position="429"/>
        <end position="438"/>
    </location>
</feature>
<feature type="region of interest" description="Disordered" evidence="1">
    <location>
        <begin position="61"/>
        <end position="184"/>
    </location>
</feature>
<feature type="compositionally biased region" description="Basic residues" evidence="1">
    <location>
        <begin position="168"/>
        <end position="177"/>
    </location>
</feature>
<keyword evidence="3" id="KW-1185">Reference proteome</keyword>
<dbReference type="EMBL" id="JAACJM010000012">
    <property type="protein sequence ID" value="KAF5370052.1"/>
    <property type="molecule type" value="Genomic_DNA"/>
</dbReference>